<dbReference type="Proteomes" id="UP000078512">
    <property type="component" value="Unassembled WGS sequence"/>
</dbReference>
<evidence type="ECO:0000256" key="1">
    <source>
        <dbReference type="SAM" id="MobiDB-lite"/>
    </source>
</evidence>
<feature type="region of interest" description="Disordered" evidence="1">
    <location>
        <begin position="173"/>
        <end position="267"/>
    </location>
</feature>
<evidence type="ECO:0000313" key="4">
    <source>
        <dbReference type="Proteomes" id="UP000078512"/>
    </source>
</evidence>
<keyword evidence="2" id="KW-1133">Transmembrane helix</keyword>
<protein>
    <submittedName>
        <fullName evidence="3">Uncharacterized protein</fullName>
    </submittedName>
</protein>
<name>A0A197K4X5_9FUNG</name>
<gene>
    <name evidence="3" type="ORF">K457DRAFT_135568</name>
</gene>
<feature type="compositionally biased region" description="Gly residues" evidence="1">
    <location>
        <begin position="352"/>
        <end position="369"/>
    </location>
</feature>
<keyword evidence="4" id="KW-1185">Reference proteome</keyword>
<feature type="compositionally biased region" description="Basic and acidic residues" evidence="1">
    <location>
        <begin position="393"/>
        <end position="402"/>
    </location>
</feature>
<sequence>MTLSSSSSFTSAVVNTLNTNNHDTLSLSHNDELPFTLPPSLPPHIQQYLHHNHHQQLIKRQLPPPSSQPHNTLSKRANPQAWIDYYSSTGAFIDESILTSTSCLTLPSTWGIIDITLATRPNPANNERDVLQLFNDKNCITVNREPATQTGWVVIALYFNKVPQSLQWTRIGASTTTTTTPTTTTAAPTSSNSASSSSSASTQTLSISTSSIPTSSPTDELHPQPSHHTTFPNALIPPKPLPDSSSSSAWGDNCGGPENDPDSPGCKGARQVSHILITGITIALVVVALMAAGSFYVYRRFYANALPTTTTGNSSSYRSNQNNNHSHTGGGGGSYAFSGTHNMNSSVSGSGTRSGSGTASGTGTGTGGRLGDDANPDYEYCHEQDENEPPRFMFDHRHDNVDTNRNPLAAPSSSVHYPNNSSDISLIERVRK</sequence>
<evidence type="ECO:0000313" key="3">
    <source>
        <dbReference type="EMBL" id="OAQ32233.1"/>
    </source>
</evidence>
<dbReference type="EMBL" id="KV442026">
    <property type="protein sequence ID" value="OAQ32233.1"/>
    <property type="molecule type" value="Genomic_DNA"/>
</dbReference>
<feature type="compositionally biased region" description="Polar residues" evidence="1">
    <location>
        <begin position="403"/>
        <end position="420"/>
    </location>
</feature>
<feature type="transmembrane region" description="Helical" evidence="2">
    <location>
        <begin position="275"/>
        <end position="298"/>
    </location>
</feature>
<keyword evidence="2" id="KW-0472">Membrane</keyword>
<proteinExistence type="predicted"/>
<evidence type="ECO:0000256" key="2">
    <source>
        <dbReference type="SAM" id="Phobius"/>
    </source>
</evidence>
<organism evidence="3 4">
    <name type="scientific">Linnemannia elongata AG-77</name>
    <dbReference type="NCBI Taxonomy" id="1314771"/>
    <lineage>
        <taxon>Eukaryota</taxon>
        <taxon>Fungi</taxon>
        <taxon>Fungi incertae sedis</taxon>
        <taxon>Mucoromycota</taxon>
        <taxon>Mortierellomycotina</taxon>
        <taxon>Mortierellomycetes</taxon>
        <taxon>Mortierellales</taxon>
        <taxon>Mortierellaceae</taxon>
        <taxon>Linnemannia</taxon>
    </lineage>
</organism>
<dbReference type="OrthoDB" id="2439839at2759"/>
<feature type="region of interest" description="Disordered" evidence="1">
    <location>
        <begin position="52"/>
        <end position="74"/>
    </location>
</feature>
<accession>A0A197K4X5</accession>
<feature type="region of interest" description="Disordered" evidence="1">
    <location>
        <begin position="309"/>
        <end position="420"/>
    </location>
</feature>
<dbReference type="AlphaFoldDB" id="A0A197K4X5"/>
<feature type="compositionally biased region" description="Low complexity" evidence="1">
    <location>
        <begin position="313"/>
        <end position="326"/>
    </location>
</feature>
<reference evidence="3 4" key="1">
    <citation type="submission" date="2016-05" db="EMBL/GenBank/DDBJ databases">
        <title>Genome sequencing reveals origins of a unique bacterial endosymbiosis in the earliest lineages of terrestrial Fungi.</title>
        <authorList>
            <consortium name="DOE Joint Genome Institute"/>
            <person name="Uehling J."/>
            <person name="Gryganskyi A."/>
            <person name="Hameed K."/>
            <person name="Tschaplinski T."/>
            <person name="Misztal P."/>
            <person name="Wu S."/>
            <person name="Desiro A."/>
            <person name="Vande Pol N."/>
            <person name="Du Z.-Y."/>
            <person name="Zienkiewicz A."/>
            <person name="Zienkiewicz K."/>
            <person name="Morin E."/>
            <person name="Tisserant E."/>
            <person name="Splivallo R."/>
            <person name="Hainaut M."/>
            <person name="Henrissat B."/>
            <person name="Ohm R."/>
            <person name="Kuo A."/>
            <person name="Yan J."/>
            <person name="Lipzen A."/>
            <person name="Nolan M."/>
            <person name="Labutti K."/>
            <person name="Barry K."/>
            <person name="Goldstein A."/>
            <person name="Labbe J."/>
            <person name="Schadt C."/>
            <person name="Tuskan G."/>
            <person name="Grigoriev I."/>
            <person name="Martin F."/>
            <person name="Vilgalys R."/>
            <person name="Bonito G."/>
        </authorList>
    </citation>
    <scope>NUCLEOTIDE SEQUENCE [LARGE SCALE GENOMIC DNA]</scope>
    <source>
        <strain evidence="3 4">AG-77</strain>
    </source>
</reference>
<feature type="compositionally biased region" description="Low complexity" evidence="1">
    <location>
        <begin position="173"/>
        <end position="218"/>
    </location>
</feature>
<keyword evidence="2" id="KW-0812">Transmembrane</keyword>